<feature type="domain" description="N-acetyltransferase" evidence="1">
    <location>
        <begin position="2"/>
        <end position="153"/>
    </location>
</feature>
<organism evidence="2 3">
    <name type="scientific">Pseudoalteromonas maricaloris</name>
    <dbReference type="NCBI Taxonomy" id="184924"/>
    <lineage>
        <taxon>Bacteria</taxon>
        <taxon>Pseudomonadati</taxon>
        <taxon>Pseudomonadota</taxon>
        <taxon>Gammaproteobacteria</taxon>
        <taxon>Alteromonadales</taxon>
        <taxon>Pseudoalteromonadaceae</taxon>
        <taxon>Pseudoalteromonas</taxon>
    </lineage>
</organism>
<dbReference type="InterPro" id="IPR000182">
    <property type="entry name" value="GNAT_dom"/>
</dbReference>
<dbReference type="Proteomes" id="UP001304419">
    <property type="component" value="Chromosome 1"/>
</dbReference>
<protein>
    <submittedName>
        <fullName evidence="2">N-acetyltransferase</fullName>
        <ecNumber evidence="2">2.3.1.-</ecNumber>
    </submittedName>
</protein>
<keyword evidence="2" id="KW-0808">Transferase</keyword>
<accession>A0ABZ0MCU6</accession>
<dbReference type="CDD" id="cd04301">
    <property type="entry name" value="NAT_SF"/>
    <property type="match status" value="1"/>
</dbReference>
<dbReference type="InterPro" id="IPR050276">
    <property type="entry name" value="MshD_Acetyltransferase"/>
</dbReference>
<name>A0ABZ0MCU6_9GAMM</name>
<evidence type="ECO:0000259" key="1">
    <source>
        <dbReference type="PROSITE" id="PS51186"/>
    </source>
</evidence>
<proteinExistence type="predicted"/>
<dbReference type="Pfam" id="PF13527">
    <property type="entry name" value="Acetyltransf_9"/>
    <property type="match status" value="1"/>
</dbReference>
<sequence>MMNIRPENTQDYEAIRSLTYLAFENHPHHEPGAKPTEHLIVEKLRNTERLALSLVAEDGESVVGHIAFSPITINGKASKWLALAPVSVAPKVQGKGIGSLLINRALEILKQRDVDGVVLIGEPAYYSRFGFNHSPELTVSGIPKEYFMINSWCESIPSGEVRFDPAFG</sequence>
<reference evidence="2 3" key="1">
    <citation type="submission" date="2023-10" db="EMBL/GenBank/DDBJ databases">
        <title>To unveil natural product biosynthetic capacity in Pseudoalteromonas.</title>
        <authorList>
            <person name="Wang J."/>
        </authorList>
    </citation>
    <scope>NUCLEOTIDE SEQUENCE [LARGE SCALE GENOMIC DNA]</scope>
    <source>
        <strain evidence="2 3">DSM 15914</strain>
    </source>
</reference>
<keyword evidence="2" id="KW-0012">Acyltransferase</keyword>
<dbReference type="GeneID" id="67500857"/>
<keyword evidence="3" id="KW-1185">Reference proteome</keyword>
<evidence type="ECO:0000313" key="3">
    <source>
        <dbReference type="Proteomes" id="UP001304419"/>
    </source>
</evidence>
<evidence type="ECO:0000313" key="2">
    <source>
        <dbReference type="EMBL" id="WOX29526.1"/>
    </source>
</evidence>
<dbReference type="EMBL" id="CP137578">
    <property type="protein sequence ID" value="WOX29526.1"/>
    <property type="molecule type" value="Genomic_DNA"/>
</dbReference>
<dbReference type="PROSITE" id="PS51186">
    <property type="entry name" value="GNAT"/>
    <property type="match status" value="1"/>
</dbReference>
<dbReference type="RefSeq" id="WP_223193732.1">
    <property type="nucleotide sequence ID" value="NZ_CBCSDF010000014.1"/>
</dbReference>
<gene>
    <name evidence="2" type="ORF">R5H13_04480</name>
</gene>
<dbReference type="PANTHER" id="PTHR43617">
    <property type="entry name" value="L-AMINO ACID N-ACETYLTRANSFERASE"/>
    <property type="match status" value="1"/>
</dbReference>
<dbReference type="SUPFAM" id="SSF55729">
    <property type="entry name" value="Acyl-CoA N-acyltransferases (Nat)"/>
    <property type="match status" value="1"/>
</dbReference>
<dbReference type="EC" id="2.3.1.-" evidence="2"/>
<dbReference type="GO" id="GO:0016746">
    <property type="term" value="F:acyltransferase activity"/>
    <property type="evidence" value="ECO:0007669"/>
    <property type="project" value="UniProtKB-KW"/>
</dbReference>
<dbReference type="InterPro" id="IPR016181">
    <property type="entry name" value="Acyl_CoA_acyltransferase"/>
</dbReference>
<dbReference type="Gene3D" id="3.40.630.30">
    <property type="match status" value="1"/>
</dbReference>
<dbReference type="PANTHER" id="PTHR43617:SF2">
    <property type="entry name" value="UPF0039 PROTEIN SLL0451"/>
    <property type="match status" value="1"/>
</dbReference>